<dbReference type="SUPFAM" id="SSF50156">
    <property type="entry name" value="PDZ domain-like"/>
    <property type="match status" value="1"/>
</dbReference>
<protein>
    <recommendedName>
        <fullName evidence="7">Phosphatidylglycerol--prolipoprotein diacylglyceryl transferase</fullName>
        <ecNumber evidence="7">2.5.1.145</ecNumber>
    </recommendedName>
</protein>
<dbReference type="Gene3D" id="2.30.42.10">
    <property type="match status" value="1"/>
</dbReference>
<keyword evidence="6 7" id="KW-0472">Membrane</keyword>
<dbReference type="GO" id="GO:0008961">
    <property type="term" value="F:phosphatidylglycerol-prolipoprotein diacylglyceryl transferase activity"/>
    <property type="evidence" value="ECO:0007669"/>
    <property type="project" value="UniProtKB-UniRule"/>
</dbReference>
<dbReference type="Pfam" id="PF00595">
    <property type="entry name" value="PDZ"/>
    <property type="match status" value="1"/>
</dbReference>
<evidence type="ECO:0000259" key="8">
    <source>
        <dbReference type="PROSITE" id="PS50106"/>
    </source>
</evidence>
<feature type="transmembrane region" description="Helical" evidence="7">
    <location>
        <begin position="360"/>
        <end position="379"/>
    </location>
</feature>
<comment type="similarity">
    <text evidence="1 7">Belongs to the Lgt family.</text>
</comment>
<organism evidence="9 10">
    <name type="scientific">Limnoglobus roseus</name>
    <dbReference type="NCBI Taxonomy" id="2598579"/>
    <lineage>
        <taxon>Bacteria</taxon>
        <taxon>Pseudomonadati</taxon>
        <taxon>Planctomycetota</taxon>
        <taxon>Planctomycetia</taxon>
        <taxon>Gemmatales</taxon>
        <taxon>Gemmataceae</taxon>
        <taxon>Limnoglobus</taxon>
    </lineage>
</organism>
<proteinExistence type="inferred from homology"/>
<keyword evidence="3 7" id="KW-0808">Transferase</keyword>
<dbReference type="GO" id="GO:0042158">
    <property type="term" value="P:lipoprotein biosynthetic process"/>
    <property type="evidence" value="ECO:0007669"/>
    <property type="project" value="UniProtKB-UniRule"/>
</dbReference>
<dbReference type="EC" id="2.5.1.145" evidence="7"/>
<dbReference type="PANTHER" id="PTHR30589">
    <property type="entry name" value="PROLIPOPROTEIN DIACYLGLYCERYL TRANSFERASE"/>
    <property type="match status" value="1"/>
</dbReference>
<keyword evidence="10" id="KW-1185">Reference proteome</keyword>
<keyword evidence="2 7" id="KW-1003">Cell membrane</keyword>
<evidence type="ECO:0000256" key="7">
    <source>
        <dbReference type="HAMAP-Rule" id="MF_01147"/>
    </source>
</evidence>
<sequence length="462" mass="51115">MQQVIFHFPFVGFPLYGFGLMLLLAFFTVIAWSKWRTPKVGLSWERFQDMAMLLLLTGIGGARVLYMIQYSDQFPDKSALGLLIGFVSIWDGGIVFYGSIFGGMLSYYFYRRFVLKRLNINGWQLADAVAPMLAIGMALGRIGCYLNGCCWGQVACAECQPMPLPPELGQFPLIPSHARKQVTLPPYQSRLPQIHGLQTTTGFTIVAPGELPPSDPRSVVAAIEPGTAAERSGLQPGDKVVEVNGRPNQMILEINGPAKVLAGAQERANIDNVTVKSIDLAKDEKALIVETADPAAFTVVQAKLTPLREQLILSPHDSLYELTRNGALGQTELALVVERKGERVPVTFTPRTVTFFPTQLYETISMVLLTLLLLAYQPFRRHDGQVIVLLMLGYAVHRFLNEAIRIEPTYRFGLTLSQWISILIFAIGVLLEVYLRYTQPKLPAAPVPLGYGSHAIPEPVKA</sequence>
<dbReference type="PANTHER" id="PTHR30589:SF0">
    <property type="entry name" value="PHOSPHATIDYLGLYCEROL--PROLIPOPROTEIN DIACYLGLYCERYL TRANSFERASE"/>
    <property type="match status" value="1"/>
</dbReference>
<dbReference type="Proteomes" id="UP000324974">
    <property type="component" value="Chromosome"/>
</dbReference>
<reference evidence="10" key="1">
    <citation type="submission" date="2019-08" db="EMBL/GenBank/DDBJ databases">
        <title>Limnoglobus roseus gen. nov., sp. nov., a novel freshwater planctomycete with a giant genome from the family Gemmataceae.</title>
        <authorList>
            <person name="Kulichevskaya I.S."/>
            <person name="Naumoff D.G."/>
            <person name="Miroshnikov K."/>
            <person name="Ivanova A."/>
            <person name="Philippov D.A."/>
            <person name="Hakobyan A."/>
            <person name="Rijpstra I.C."/>
            <person name="Sinninghe Damste J.S."/>
            <person name="Liesack W."/>
            <person name="Dedysh S.N."/>
        </authorList>
    </citation>
    <scope>NUCLEOTIDE SEQUENCE [LARGE SCALE GENOMIC DNA]</scope>
    <source>
        <strain evidence="10">PX52</strain>
    </source>
</reference>
<dbReference type="AlphaFoldDB" id="A0A5C1ALR6"/>
<feature type="binding site" evidence="7">
    <location>
        <position position="141"/>
    </location>
    <ligand>
        <name>a 1,2-diacyl-sn-glycero-3-phospho-(1'-sn-glycerol)</name>
        <dbReference type="ChEBI" id="CHEBI:64716"/>
    </ligand>
</feature>
<dbReference type="HAMAP" id="MF_01147">
    <property type="entry name" value="Lgt"/>
    <property type="match status" value="1"/>
</dbReference>
<evidence type="ECO:0000313" key="9">
    <source>
        <dbReference type="EMBL" id="QEL18114.1"/>
    </source>
</evidence>
<comment type="catalytic activity">
    <reaction evidence="7">
        <text>L-cysteinyl-[prolipoprotein] + a 1,2-diacyl-sn-glycero-3-phospho-(1'-sn-glycerol) = an S-1,2-diacyl-sn-glyceryl-L-cysteinyl-[prolipoprotein] + sn-glycerol 1-phosphate + H(+)</text>
        <dbReference type="Rhea" id="RHEA:56712"/>
        <dbReference type="Rhea" id="RHEA-COMP:14679"/>
        <dbReference type="Rhea" id="RHEA-COMP:14680"/>
        <dbReference type="ChEBI" id="CHEBI:15378"/>
        <dbReference type="ChEBI" id="CHEBI:29950"/>
        <dbReference type="ChEBI" id="CHEBI:57685"/>
        <dbReference type="ChEBI" id="CHEBI:64716"/>
        <dbReference type="ChEBI" id="CHEBI:140658"/>
        <dbReference type="EC" id="2.5.1.145"/>
    </reaction>
</comment>
<feature type="transmembrane region" description="Helical" evidence="7">
    <location>
        <begin position="80"/>
        <end position="110"/>
    </location>
</feature>
<dbReference type="UniPathway" id="UPA00664"/>
<dbReference type="InterPro" id="IPR036034">
    <property type="entry name" value="PDZ_sf"/>
</dbReference>
<name>A0A5C1ALR6_9BACT</name>
<feature type="transmembrane region" description="Helical" evidence="7">
    <location>
        <begin position="416"/>
        <end position="435"/>
    </location>
</feature>
<evidence type="ECO:0000256" key="3">
    <source>
        <dbReference type="ARBA" id="ARBA00022679"/>
    </source>
</evidence>
<evidence type="ECO:0000256" key="1">
    <source>
        <dbReference type="ARBA" id="ARBA00007150"/>
    </source>
</evidence>
<feature type="transmembrane region" description="Helical" evidence="7">
    <location>
        <begin position="386"/>
        <end position="404"/>
    </location>
</feature>
<accession>A0A5C1ALR6</accession>
<evidence type="ECO:0000256" key="6">
    <source>
        <dbReference type="ARBA" id="ARBA00023136"/>
    </source>
</evidence>
<dbReference type="EMBL" id="CP042425">
    <property type="protein sequence ID" value="QEL18114.1"/>
    <property type="molecule type" value="Genomic_DNA"/>
</dbReference>
<evidence type="ECO:0000313" key="10">
    <source>
        <dbReference type="Proteomes" id="UP000324974"/>
    </source>
</evidence>
<dbReference type="GO" id="GO:0005886">
    <property type="term" value="C:plasma membrane"/>
    <property type="evidence" value="ECO:0007669"/>
    <property type="project" value="UniProtKB-SubCell"/>
</dbReference>
<comment type="subcellular location">
    <subcellularLocation>
        <location evidence="7">Cell membrane</location>
        <topology evidence="7">Multi-pass membrane protein</topology>
    </subcellularLocation>
</comment>
<feature type="transmembrane region" description="Helical" evidence="7">
    <location>
        <begin position="51"/>
        <end position="68"/>
    </location>
</feature>
<evidence type="ECO:0000256" key="2">
    <source>
        <dbReference type="ARBA" id="ARBA00022475"/>
    </source>
</evidence>
<dbReference type="RefSeq" id="WP_149112647.1">
    <property type="nucleotide sequence ID" value="NZ_CP042425.1"/>
</dbReference>
<dbReference type="InterPro" id="IPR001640">
    <property type="entry name" value="Lgt"/>
</dbReference>
<keyword evidence="4 7" id="KW-0812">Transmembrane</keyword>
<dbReference type="PROSITE" id="PS50106">
    <property type="entry name" value="PDZ"/>
    <property type="match status" value="1"/>
</dbReference>
<evidence type="ECO:0000256" key="5">
    <source>
        <dbReference type="ARBA" id="ARBA00022989"/>
    </source>
</evidence>
<dbReference type="SMART" id="SM00228">
    <property type="entry name" value="PDZ"/>
    <property type="match status" value="1"/>
</dbReference>
<evidence type="ECO:0000256" key="4">
    <source>
        <dbReference type="ARBA" id="ARBA00022692"/>
    </source>
</evidence>
<dbReference type="InterPro" id="IPR001478">
    <property type="entry name" value="PDZ"/>
</dbReference>
<gene>
    <name evidence="7" type="primary">lgt</name>
    <name evidence="9" type="ORF">PX52LOC_05128</name>
</gene>
<feature type="domain" description="PDZ" evidence="8">
    <location>
        <begin position="181"/>
        <end position="253"/>
    </location>
</feature>
<keyword evidence="9" id="KW-0449">Lipoprotein</keyword>
<dbReference type="OrthoDB" id="871140at2"/>
<comment type="function">
    <text evidence="7">Catalyzes the transfer of the diacylglyceryl group from phosphatidylglycerol to the sulfhydryl group of the N-terminal cysteine of a prolipoprotein, the first step in the formation of mature lipoproteins.</text>
</comment>
<comment type="pathway">
    <text evidence="7">Protein modification; lipoprotein biosynthesis (diacylglyceryl transfer).</text>
</comment>
<dbReference type="Pfam" id="PF01790">
    <property type="entry name" value="LGT"/>
    <property type="match status" value="2"/>
</dbReference>
<keyword evidence="5 7" id="KW-1133">Transmembrane helix</keyword>
<dbReference type="KEGG" id="lrs:PX52LOC_05128"/>
<feature type="transmembrane region" description="Helical" evidence="7">
    <location>
        <begin position="6"/>
        <end position="30"/>
    </location>
</feature>